<dbReference type="GO" id="GO:0012505">
    <property type="term" value="C:endomembrane system"/>
    <property type="evidence" value="ECO:0007669"/>
    <property type="project" value="UniProtKB-SubCell"/>
</dbReference>
<reference evidence="8" key="2">
    <citation type="submission" date="2023-05" db="EMBL/GenBank/DDBJ databases">
        <authorList>
            <person name="Schelkunov M.I."/>
        </authorList>
    </citation>
    <scope>NUCLEOTIDE SEQUENCE</scope>
    <source>
        <strain evidence="8">Hsosn_3</strain>
        <tissue evidence="8">Leaf</tissue>
    </source>
</reference>
<gene>
    <name evidence="8" type="ORF">POM88_049234</name>
</gene>
<keyword evidence="4" id="KW-0812">Transmembrane</keyword>
<keyword evidence="5" id="KW-1133">Transmembrane helix</keyword>
<evidence type="ECO:0000256" key="6">
    <source>
        <dbReference type="ARBA" id="ARBA00023136"/>
    </source>
</evidence>
<dbReference type="EMBL" id="JAUIZM010000011">
    <property type="protein sequence ID" value="KAK1355978.1"/>
    <property type="molecule type" value="Genomic_DNA"/>
</dbReference>
<dbReference type="Proteomes" id="UP001237642">
    <property type="component" value="Unassembled WGS sequence"/>
</dbReference>
<evidence type="ECO:0000313" key="9">
    <source>
        <dbReference type="Proteomes" id="UP001237642"/>
    </source>
</evidence>
<comment type="caution">
    <text evidence="8">The sequence shown here is derived from an EMBL/GenBank/DDBJ whole genome shotgun (WGS) entry which is preliminary data.</text>
</comment>
<organism evidence="8 9">
    <name type="scientific">Heracleum sosnowskyi</name>
    <dbReference type="NCBI Taxonomy" id="360622"/>
    <lineage>
        <taxon>Eukaryota</taxon>
        <taxon>Viridiplantae</taxon>
        <taxon>Streptophyta</taxon>
        <taxon>Embryophyta</taxon>
        <taxon>Tracheophyta</taxon>
        <taxon>Spermatophyta</taxon>
        <taxon>Magnoliopsida</taxon>
        <taxon>eudicotyledons</taxon>
        <taxon>Gunneridae</taxon>
        <taxon>Pentapetalae</taxon>
        <taxon>asterids</taxon>
        <taxon>campanulids</taxon>
        <taxon>Apiales</taxon>
        <taxon>Apiaceae</taxon>
        <taxon>Apioideae</taxon>
        <taxon>apioid superclade</taxon>
        <taxon>Tordylieae</taxon>
        <taxon>Tordyliinae</taxon>
        <taxon>Heracleum</taxon>
    </lineage>
</organism>
<sequence length="100" mass="11487">MSSFRRGLMELIAMNDRNANRNVVFFDINMRGLDGIQGPFYVGTGYVFNRQSLYGYDPPVSEKRQKMTSDCWPSWCCCCCSGSRKKKPKQTKKKGLIAWS</sequence>
<keyword evidence="2" id="KW-0328">Glycosyltransferase</keyword>
<dbReference type="PANTHER" id="PTHR13301">
    <property type="entry name" value="X-BOX TRANSCRIPTION FACTOR-RELATED"/>
    <property type="match status" value="1"/>
</dbReference>
<dbReference type="GO" id="GO:0016760">
    <property type="term" value="F:cellulose synthase (UDP-forming) activity"/>
    <property type="evidence" value="ECO:0007669"/>
    <property type="project" value="InterPro"/>
</dbReference>
<evidence type="ECO:0000256" key="5">
    <source>
        <dbReference type="ARBA" id="ARBA00022989"/>
    </source>
</evidence>
<evidence type="ECO:0000313" key="8">
    <source>
        <dbReference type="EMBL" id="KAK1355978.1"/>
    </source>
</evidence>
<evidence type="ECO:0000256" key="4">
    <source>
        <dbReference type="ARBA" id="ARBA00022692"/>
    </source>
</evidence>
<dbReference type="Pfam" id="PF03552">
    <property type="entry name" value="Cellulose_synt"/>
    <property type="match status" value="1"/>
</dbReference>
<dbReference type="AlphaFoldDB" id="A0AAD8GXU7"/>
<evidence type="ECO:0000256" key="3">
    <source>
        <dbReference type="ARBA" id="ARBA00022679"/>
    </source>
</evidence>
<keyword evidence="6" id="KW-0472">Membrane</keyword>
<keyword evidence="3" id="KW-0808">Transferase</keyword>
<name>A0AAD8GXU7_9APIA</name>
<keyword evidence="7" id="KW-0961">Cell wall biogenesis/degradation</keyword>
<keyword evidence="9" id="KW-1185">Reference proteome</keyword>
<evidence type="ECO:0000256" key="7">
    <source>
        <dbReference type="ARBA" id="ARBA00023316"/>
    </source>
</evidence>
<comment type="subcellular location">
    <subcellularLocation>
        <location evidence="1">Endomembrane system</location>
    </subcellularLocation>
</comment>
<dbReference type="GO" id="GO:0016020">
    <property type="term" value="C:membrane"/>
    <property type="evidence" value="ECO:0007669"/>
    <property type="project" value="InterPro"/>
</dbReference>
<evidence type="ECO:0000256" key="1">
    <source>
        <dbReference type="ARBA" id="ARBA00004308"/>
    </source>
</evidence>
<accession>A0AAD8GXU7</accession>
<dbReference type="InterPro" id="IPR005150">
    <property type="entry name" value="Cellulose_synth"/>
</dbReference>
<reference evidence="8" key="1">
    <citation type="submission" date="2023-02" db="EMBL/GenBank/DDBJ databases">
        <title>Genome of toxic invasive species Heracleum sosnowskyi carries increased number of genes despite the absence of recent whole-genome duplications.</title>
        <authorList>
            <person name="Schelkunov M."/>
            <person name="Shtratnikova V."/>
            <person name="Makarenko M."/>
            <person name="Klepikova A."/>
            <person name="Omelchenko D."/>
            <person name="Novikova G."/>
            <person name="Obukhova E."/>
            <person name="Bogdanov V."/>
            <person name="Penin A."/>
            <person name="Logacheva M."/>
        </authorList>
    </citation>
    <scope>NUCLEOTIDE SEQUENCE</scope>
    <source>
        <strain evidence="8">Hsosn_3</strain>
        <tissue evidence="8">Leaf</tissue>
    </source>
</reference>
<protein>
    <submittedName>
        <fullName evidence="8">Uncharacterized protein</fullName>
    </submittedName>
</protein>
<proteinExistence type="predicted"/>
<evidence type="ECO:0000256" key="2">
    <source>
        <dbReference type="ARBA" id="ARBA00022676"/>
    </source>
</evidence>
<dbReference type="GO" id="GO:0071555">
    <property type="term" value="P:cell wall organization"/>
    <property type="evidence" value="ECO:0007669"/>
    <property type="project" value="UniProtKB-KW"/>
</dbReference>
<dbReference type="GO" id="GO:0030244">
    <property type="term" value="P:cellulose biosynthetic process"/>
    <property type="evidence" value="ECO:0007669"/>
    <property type="project" value="InterPro"/>
</dbReference>